<keyword evidence="4 5" id="KW-0963">Cytoplasm</keyword>
<dbReference type="EMBL" id="JAEPBG010000009">
    <property type="protein sequence ID" value="MBK4736856.1"/>
    <property type="molecule type" value="Genomic_DNA"/>
</dbReference>
<dbReference type="Proteomes" id="UP000622890">
    <property type="component" value="Unassembled WGS sequence"/>
</dbReference>
<reference evidence="10" key="1">
    <citation type="submission" date="2021-01" db="EMBL/GenBank/DDBJ databases">
        <title>Genome sequence of strain Noviherbaspirillum sp. DKR-6.</title>
        <authorList>
            <person name="Chaudhary D.K."/>
        </authorList>
    </citation>
    <scope>NUCLEOTIDE SEQUENCE</scope>
    <source>
        <strain evidence="10">DKR-6</strain>
    </source>
</reference>
<dbReference type="InterPro" id="IPR036388">
    <property type="entry name" value="WH-like_DNA-bd_sf"/>
</dbReference>
<evidence type="ECO:0000313" key="10">
    <source>
        <dbReference type="EMBL" id="MBK4736856.1"/>
    </source>
</evidence>
<feature type="domain" description="RecX first three-helical" evidence="9">
    <location>
        <begin position="54"/>
        <end position="92"/>
    </location>
</feature>
<dbReference type="HAMAP" id="MF_01114">
    <property type="entry name" value="RecX"/>
    <property type="match status" value="1"/>
</dbReference>
<dbReference type="RefSeq" id="WP_200594704.1">
    <property type="nucleotide sequence ID" value="NZ_JAEPBG010000009.1"/>
</dbReference>
<feature type="domain" description="RecX second three-helical" evidence="7">
    <location>
        <begin position="100"/>
        <end position="137"/>
    </location>
</feature>
<dbReference type="InterPro" id="IPR053925">
    <property type="entry name" value="RecX_HTH_3rd"/>
</dbReference>
<dbReference type="Gene3D" id="1.10.10.10">
    <property type="entry name" value="Winged helix-like DNA-binding domain superfamily/Winged helix DNA-binding domain"/>
    <property type="match status" value="3"/>
</dbReference>
<proteinExistence type="inferred from homology"/>
<evidence type="ECO:0000256" key="4">
    <source>
        <dbReference type="ARBA" id="ARBA00022490"/>
    </source>
</evidence>
<evidence type="ECO:0000256" key="3">
    <source>
        <dbReference type="ARBA" id="ARBA00018111"/>
    </source>
</evidence>
<dbReference type="InterPro" id="IPR003783">
    <property type="entry name" value="Regulatory_RecX"/>
</dbReference>
<protein>
    <recommendedName>
        <fullName evidence="3 5">Regulatory protein RecX</fullName>
    </recommendedName>
</protein>
<dbReference type="Pfam" id="PF21981">
    <property type="entry name" value="RecX_HTH3"/>
    <property type="match status" value="1"/>
</dbReference>
<evidence type="ECO:0000256" key="1">
    <source>
        <dbReference type="ARBA" id="ARBA00004496"/>
    </source>
</evidence>
<keyword evidence="11" id="KW-1185">Reference proteome</keyword>
<evidence type="ECO:0000256" key="2">
    <source>
        <dbReference type="ARBA" id="ARBA00009695"/>
    </source>
</evidence>
<evidence type="ECO:0000256" key="6">
    <source>
        <dbReference type="SAM" id="MobiDB-lite"/>
    </source>
</evidence>
<organism evidence="10 11">
    <name type="scientific">Noviherbaspirillum pedocola</name>
    <dbReference type="NCBI Taxonomy" id="2801341"/>
    <lineage>
        <taxon>Bacteria</taxon>
        <taxon>Pseudomonadati</taxon>
        <taxon>Pseudomonadota</taxon>
        <taxon>Betaproteobacteria</taxon>
        <taxon>Burkholderiales</taxon>
        <taxon>Oxalobacteraceae</taxon>
        <taxon>Noviherbaspirillum</taxon>
    </lineage>
</organism>
<dbReference type="PANTHER" id="PTHR33602">
    <property type="entry name" value="REGULATORY PROTEIN RECX FAMILY PROTEIN"/>
    <property type="match status" value="1"/>
</dbReference>
<dbReference type="PANTHER" id="PTHR33602:SF1">
    <property type="entry name" value="REGULATORY PROTEIN RECX FAMILY PROTEIN"/>
    <property type="match status" value="1"/>
</dbReference>
<dbReference type="InterPro" id="IPR053926">
    <property type="entry name" value="RecX_HTH_1st"/>
</dbReference>
<evidence type="ECO:0000313" key="11">
    <source>
        <dbReference type="Proteomes" id="UP000622890"/>
    </source>
</evidence>
<evidence type="ECO:0000259" key="9">
    <source>
        <dbReference type="Pfam" id="PF21982"/>
    </source>
</evidence>
<sequence>MPINNRNSGRPEALPDNGEEGRESAAPEITRTSDRRRRKGSEAEAGRDKPQQSAKAYAVSLLARQDYSAATLRSRLERRGYAADEIEDAMAFVIGNNYQNDERFAELRSRGIAKRAGNMRIEMTLRQKGIDADMAKEQVRQLEPEEERVIHAAAKFKTQLQKTGMTPELKMKIYRFLAYRGFSAKAIRVAIESLGQDANWVEDA</sequence>
<dbReference type="GO" id="GO:0005737">
    <property type="term" value="C:cytoplasm"/>
    <property type="evidence" value="ECO:0007669"/>
    <property type="project" value="UniProtKB-SubCell"/>
</dbReference>
<dbReference type="AlphaFoldDB" id="A0A934W2Z0"/>
<evidence type="ECO:0000256" key="5">
    <source>
        <dbReference type="HAMAP-Rule" id="MF_01114"/>
    </source>
</evidence>
<dbReference type="Pfam" id="PF21982">
    <property type="entry name" value="RecX_HTH1"/>
    <property type="match status" value="1"/>
</dbReference>
<comment type="similarity">
    <text evidence="2 5">Belongs to the RecX family.</text>
</comment>
<feature type="domain" description="RecX third three-helical" evidence="8">
    <location>
        <begin position="145"/>
        <end position="190"/>
    </location>
</feature>
<feature type="compositionally biased region" description="Basic and acidic residues" evidence="6">
    <location>
        <begin position="40"/>
        <end position="50"/>
    </location>
</feature>
<comment type="caution">
    <text evidence="10">The sequence shown here is derived from an EMBL/GenBank/DDBJ whole genome shotgun (WGS) entry which is preliminary data.</text>
</comment>
<accession>A0A934W2Z0</accession>
<dbReference type="Pfam" id="PF02631">
    <property type="entry name" value="RecX_HTH2"/>
    <property type="match status" value="1"/>
</dbReference>
<gene>
    <name evidence="5" type="primary">recX</name>
    <name evidence="10" type="ORF">JJB74_19720</name>
</gene>
<name>A0A934W2Z0_9BURK</name>
<dbReference type="GO" id="GO:0006282">
    <property type="term" value="P:regulation of DNA repair"/>
    <property type="evidence" value="ECO:0007669"/>
    <property type="project" value="UniProtKB-UniRule"/>
</dbReference>
<comment type="subcellular location">
    <subcellularLocation>
        <location evidence="1 5">Cytoplasm</location>
    </subcellularLocation>
</comment>
<comment type="function">
    <text evidence="5">Modulates RecA activity.</text>
</comment>
<dbReference type="InterPro" id="IPR053924">
    <property type="entry name" value="RecX_HTH_2nd"/>
</dbReference>
<evidence type="ECO:0000259" key="8">
    <source>
        <dbReference type="Pfam" id="PF21981"/>
    </source>
</evidence>
<feature type="region of interest" description="Disordered" evidence="6">
    <location>
        <begin position="1"/>
        <end position="54"/>
    </location>
</feature>
<evidence type="ECO:0000259" key="7">
    <source>
        <dbReference type="Pfam" id="PF02631"/>
    </source>
</evidence>